<dbReference type="Proteomes" id="UP000015560">
    <property type="component" value="Chromosome"/>
</dbReference>
<dbReference type="InterPro" id="IPR003615">
    <property type="entry name" value="HNH_nuc"/>
</dbReference>
<evidence type="ECO:0000259" key="2">
    <source>
        <dbReference type="Pfam" id="PF13392"/>
    </source>
</evidence>
<dbReference type="InterPro" id="IPR044925">
    <property type="entry name" value="His-Me_finger_sf"/>
</dbReference>
<dbReference type="Pfam" id="PF13392">
    <property type="entry name" value="HNH_3"/>
    <property type="match status" value="1"/>
</dbReference>
<dbReference type="SMART" id="SM00497">
    <property type="entry name" value="IENR1"/>
    <property type="match status" value="1"/>
</dbReference>
<organism evidence="3 4">
    <name type="scientific">Lacticaseibacillus casei DSM 20011 = JCM 1134 = ATCC 393</name>
    <dbReference type="NCBI Taxonomy" id="1423732"/>
    <lineage>
        <taxon>Bacteria</taxon>
        <taxon>Bacillati</taxon>
        <taxon>Bacillota</taxon>
        <taxon>Bacilli</taxon>
        <taxon>Lactobacillales</taxon>
        <taxon>Lactobacillaceae</taxon>
        <taxon>Lacticaseibacillus</taxon>
    </lineage>
</organism>
<dbReference type="AlphaFoldDB" id="A0AAD1AMZ1"/>
<dbReference type="Pfam" id="PF07463">
    <property type="entry name" value="NUMOD4"/>
    <property type="match status" value="1"/>
</dbReference>
<accession>A0AAD1AMZ1</accession>
<evidence type="ECO:0000313" key="3">
    <source>
        <dbReference type="EMBL" id="BAN73799.1"/>
    </source>
</evidence>
<dbReference type="InterPro" id="IPR010902">
    <property type="entry name" value="NUMOD4"/>
</dbReference>
<keyword evidence="3" id="KW-0540">Nuclease</keyword>
<dbReference type="SUPFAM" id="SSF54060">
    <property type="entry name" value="His-Me finger endonucleases"/>
    <property type="match status" value="1"/>
</dbReference>
<dbReference type="InterPro" id="IPR036388">
    <property type="entry name" value="WH-like_DNA-bd_sf"/>
</dbReference>
<dbReference type="Gene3D" id="1.10.10.10">
    <property type="entry name" value="Winged helix-like DNA-binding domain superfamily/Winged helix DNA-binding domain"/>
    <property type="match status" value="1"/>
</dbReference>
<reference evidence="3 4" key="1">
    <citation type="journal article" date="2013" name="PLoS ONE">
        <title>Genomic Adaptation of the Lactobacillus casei Group.</title>
        <authorList>
            <person name="Toh H."/>
            <person name="Oshima K."/>
            <person name="Nakano A."/>
            <person name="Takahata M."/>
            <person name="Murakami M."/>
            <person name="Takaki T."/>
            <person name="Nishiyama H."/>
            <person name="Igimi S."/>
            <person name="Hattori M."/>
            <person name="Morita H."/>
        </authorList>
    </citation>
    <scope>NUCLEOTIDE SEQUENCE [LARGE SCALE GENOMIC DNA]</scope>
    <source>
        <strain evidence="3 4">ATCC 393</strain>
    </source>
</reference>
<proteinExistence type="predicted"/>
<dbReference type="GeneID" id="45547923"/>
<dbReference type="GO" id="GO:0016788">
    <property type="term" value="F:hydrolase activity, acting on ester bonds"/>
    <property type="evidence" value="ECO:0007669"/>
    <property type="project" value="InterPro"/>
</dbReference>
<evidence type="ECO:0000313" key="4">
    <source>
        <dbReference type="Proteomes" id="UP000015560"/>
    </source>
</evidence>
<feature type="domain" description="NUMOD4" evidence="1">
    <location>
        <begin position="6"/>
        <end position="53"/>
    </location>
</feature>
<keyword evidence="3" id="KW-0255">Endonuclease</keyword>
<dbReference type="RefSeq" id="WP_225421724.1">
    <property type="nucleotide sequence ID" value="NZ_AP012544.1"/>
</dbReference>
<sequence>MMVDKETWLDVDGYEGLYKVSSLGNVSTTRRQGTTGKPLKPILENTGYFSVRLCKYGHTKKYYVHRLVAAAFLGFYPLMQVNHKNEVRNDNRISNLEWVTPKNNCNYGNHNSRMAATNRGGKKWVIQYDLKGNKINCYKILHDAALAVGGNAINISRAARGTRNRKTAYGYVWRYE</sequence>
<dbReference type="EMBL" id="AP012544">
    <property type="protein sequence ID" value="BAN73799.1"/>
    <property type="molecule type" value="Genomic_DNA"/>
</dbReference>
<feature type="domain" description="HNH nuclease" evidence="2">
    <location>
        <begin position="62"/>
        <end position="104"/>
    </location>
</feature>
<protein>
    <submittedName>
        <fullName evidence="3">Phage endonuclease</fullName>
    </submittedName>
</protein>
<gene>
    <name evidence="3" type="ORF">LBCZ_0631</name>
</gene>
<evidence type="ECO:0000259" key="1">
    <source>
        <dbReference type="Pfam" id="PF07463"/>
    </source>
</evidence>
<dbReference type="GO" id="GO:0004519">
    <property type="term" value="F:endonuclease activity"/>
    <property type="evidence" value="ECO:0007669"/>
    <property type="project" value="UniProtKB-KW"/>
</dbReference>
<keyword evidence="3" id="KW-0378">Hydrolase</keyword>
<dbReference type="InterPro" id="IPR003647">
    <property type="entry name" value="Intron_nuc_1_rpt"/>
</dbReference>
<dbReference type="Gene3D" id="3.90.75.20">
    <property type="match status" value="1"/>
</dbReference>
<name>A0AAD1AMZ1_LACCA</name>